<keyword evidence="2" id="KW-1185">Reference proteome</keyword>
<dbReference type="RefSeq" id="WP_120110889.1">
    <property type="nucleotide sequence ID" value="NZ_QXQB01000003.1"/>
</dbReference>
<dbReference type="OrthoDB" id="2641413at2"/>
<dbReference type="EMBL" id="QXQB01000003">
    <property type="protein sequence ID" value="RJX38581.1"/>
    <property type="molecule type" value="Genomic_DNA"/>
</dbReference>
<reference evidence="1 2" key="1">
    <citation type="submission" date="2018-09" db="EMBL/GenBank/DDBJ databases">
        <title>Paenibacillus aracenensis nov. sp. isolated from a cave in southern Spain.</title>
        <authorList>
            <person name="Jurado V."/>
            <person name="Gutierrez-Patricio S."/>
            <person name="Gonzalez-Pimentel J.L."/>
            <person name="Miller A.Z."/>
            <person name="Laiz L."/>
            <person name="Saiz-Jimenez C."/>
        </authorList>
    </citation>
    <scope>NUCLEOTIDE SEQUENCE [LARGE SCALE GENOMIC DNA]</scope>
    <source>
        <strain evidence="1 2">JCM 19203</strain>
    </source>
</reference>
<sequence>MGRSFANLHIKSDSLEKSIEAFRALAIQDPDSLGLSDEEQSGAYVSDSGHEPDKGQLVLYISQSNENWVSVLQNYLVWGTVKRVGKLLSRHIGEQVVTLGFIHDEIFELSVFRDGEIQAERIFCEEWTRDEYGLQEQRLQDDLLREALGISQEEMDELASLTAPAQAVDKLTGLTGLPLWSDWEWVPHEAGLKERFAKHEVSLED</sequence>
<dbReference type="Proteomes" id="UP000267798">
    <property type="component" value="Unassembled WGS sequence"/>
</dbReference>
<comment type="caution">
    <text evidence="1">The sequence shown here is derived from an EMBL/GenBank/DDBJ whole genome shotgun (WGS) entry which is preliminary data.</text>
</comment>
<protein>
    <submittedName>
        <fullName evidence="1">Uncharacterized protein</fullName>
    </submittedName>
</protein>
<accession>A0A3A6PPT0</accession>
<evidence type="ECO:0000313" key="1">
    <source>
        <dbReference type="EMBL" id="RJX38581.1"/>
    </source>
</evidence>
<proteinExistence type="predicted"/>
<gene>
    <name evidence="1" type="ORF">D3P09_13550</name>
</gene>
<evidence type="ECO:0000313" key="2">
    <source>
        <dbReference type="Proteomes" id="UP000267798"/>
    </source>
</evidence>
<organism evidence="1 2">
    <name type="scientific">Paenibacillus pinisoli</name>
    <dbReference type="NCBI Taxonomy" id="1276110"/>
    <lineage>
        <taxon>Bacteria</taxon>
        <taxon>Bacillati</taxon>
        <taxon>Bacillota</taxon>
        <taxon>Bacilli</taxon>
        <taxon>Bacillales</taxon>
        <taxon>Paenibacillaceae</taxon>
        <taxon>Paenibacillus</taxon>
    </lineage>
</organism>
<name>A0A3A6PPT0_9BACL</name>
<dbReference type="AlphaFoldDB" id="A0A3A6PPT0"/>